<gene>
    <name evidence="1" type="ORF">FNH09_33530</name>
</gene>
<comment type="caution">
    <text evidence="1">The sequence shown here is derived from an EMBL/GenBank/DDBJ whole genome shotgun (WGS) entry which is preliminary data.</text>
</comment>
<name>A0A5N8VMH7_9ACTN</name>
<dbReference type="Pfam" id="PF13563">
    <property type="entry name" value="2_5_RNA_ligase2"/>
    <property type="match status" value="1"/>
</dbReference>
<dbReference type="OrthoDB" id="2082235at2"/>
<evidence type="ECO:0000313" key="1">
    <source>
        <dbReference type="EMBL" id="MPY35976.1"/>
    </source>
</evidence>
<dbReference type="SUPFAM" id="SSF55144">
    <property type="entry name" value="LigT-like"/>
    <property type="match status" value="1"/>
</dbReference>
<dbReference type="Gene3D" id="3.90.1140.10">
    <property type="entry name" value="Cyclic phosphodiesterase"/>
    <property type="match status" value="1"/>
</dbReference>
<protein>
    <submittedName>
        <fullName evidence="1">2'-5' RNA ligase family protein</fullName>
    </submittedName>
</protein>
<dbReference type="Proteomes" id="UP000325849">
    <property type="component" value="Unassembled WGS sequence"/>
</dbReference>
<sequence>MATAEAVDPLVEHWRQRFDPCASAGIPAHVTVLFPFLDSDRISSAVIDDLRTLIGEHSPFAVRFDEFRRFPGVLYLAPEPEQPLRALTETIWARWPEAPPYDGQFAEVIPHLTLASSQQVHELDEVERALATQLPATATISSVTLFESDGKHWSRRADFPLLG</sequence>
<reference evidence="1 2" key="1">
    <citation type="submission" date="2019-07" db="EMBL/GenBank/DDBJ databases">
        <title>New species of Amycolatopsis and Streptomyces.</title>
        <authorList>
            <person name="Duangmal K."/>
            <person name="Teo W.F.A."/>
            <person name="Lipun K."/>
        </authorList>
    </citation>
    <scope>NUCLEOTIDE SEQUENCE [LARGE SCALE GENOMIC DNA]</scope>
    <source>
        <strain evidence="1 2">NBRC 109810</strain>
    </source>
</reference>
<evidence type="ECO:0000313" key="2">
    <source>
        <dbReference type="Proteomes" id="UP000325849"/>
    </source>
</evidence>
<organism evidence="1 2">
    <name type="scientific">Streptomyces adustus</name>
    <dbReference type="NCBI Taxonomy" id="1609272"/>
    <lineage>
        <taxon>Bacteria</taxon>
        <taxon>Bacillati</taxon>
        <taxon>Actinomycetota</taxon>
        <taxon>Actinomycetes</taxon>
        <taxon>Kitasatosporales</taxon>
        <taxon>Streptomycetaceae</taxon>
        <taxon>Streptomyces</taxon>
    </lineage>
</organism>
<dbReference type="GO" id="GO:0016874">
    <property type="term" value="F:ligase activity"/>
    <property type="evidence" value="ECO:0007669"/>
    <property type="project" value="UniProtKB-KW"/>
</dbReference>
<dbReference type="InterPro" id="IPR009097">
    <property type="entry name" value="Cyclic_Pdiesterase"/>
</dbReference>
<dbReference type="PANTHER" id="PTHR40037:SF1">
    <property type="entry name" value="PHOSPHOESTERASE SAOUHSC_00951-RELATED"/>
    <property type="match status" value="1"/>
</dbReference>
<dbReference type="EMBL" id="VJZD01000189">
    <property type="protein sequence ID" value="MPY35976.1"/>
    <property type="molecule type" value="Genomic_DNA"/>
</dbReference>
<dbReference type="PANTHER" id="PTHR40037">
    <property type="entry name" value="PHOSPHOESTERASE YJCG-RELATED"/>
    <property type="match status" value="1"/>
</dbReference>
<keyword evidence="2" id="KW-1185">Reference proteome</keyword>
<proteinExistence type="predicted"/>
<dbReference type="InterPro" id="IPR050580">
    <property type="entry name" value="2H_phosphoesterase_YjcG-like"/>
</dbReference>
<dbReference type="AlphaFoldDB" id="A0A5N8VMH7"/>
<keyword evidence="1" id="KW-0436">Ligase</keyword>
<accession>A0A5N8VMH7</accession>